<accession>A0A8S5R8G8</accession>
<sequence>MTPYETIPAYEPSEPRDDFHAVATITLGELLTEGGVDWAQPEWSWRDDAYNDAQYARCCRKIENRYYDRELGVMPPSRWRRHLMRLISEFMPVLKPLYELADGNPGMFLSDADTWHKMRAVFSDFPGTQLQTDQDYASNATDTQYETVVNGNFMDKVKAIRQGDYVDIDVLLLEHLEECFSPLWTVNINNY</sequence>
<protein>
    <submittedName>
        <fullName evidence="1">Portal protein</fullName>
    </submittedName>
</protein>
<organism evidence="1">
    <name type="scientific">virus sp. ctfPt13</name>
    <dbReference type="NCBI Taxonomy" id="2826811"/>
    <lineage>
        <taxon>Viruses</taxon>
    </lineage>
</organism>
<dbReference type="EMBL" id="BK015836">
    <property type="protein sequence ID" value="DAE27385.1"/>
    <property type="molecule type" value="Genomic_DNA"/>
</dbReference>
<name>A0A8S5R8G8_9VIRU</name>
<evidence type="ECO:0000313" key="1">
    <source>
        <dbReference type="EMBL" id="DAE27385.1"/>
    </source>
</evidence>
<reference evidence="1" key="1">
    <citation type="journal article" date="2021" name="Proc. Natl. Acad. Sci. U.S.A.">
        <title>A Catalog of Tens of Thousands of Viruses from Human Metagenomes Reveals Hidden Associations with Chronic Diseases.</title>
        <authorList>
            <person name="Tisza M.J."/>
            <person name="Buck C.B."/>
        </authorList>
    </citation>
    <scope>NUCLEOTIDE SEQUENCE</scope>
    <source>
        <strain evidence="1">CtfPt13</strain>
    </source>
</reference>
<proteinExistence type="predicted"/>